<dbReference type="InterPro" id="IPR004568">
    <property type="entry name" value="Ppantetheine-prot_Trfase_dom"/>
</dbReference>
<evidence type="ECO:0000256" key="6">
    <source>
        <dbReference type="ARBA" id="ARBA00023098"/>
    </source>
</evidence>
<evidence type="ECO:0000256" key="3">
    <source>
        <dbReference type="ARBA" id="ARBA00022723"/>
    </source>
</evidence>
<dbReference type="EMBL" id="FONT01000004">
    <property type="protein sequence ID" value="SFE79021.1"/>
    <property type="molecule type" value="Genomic_DNA"/>
</dbReference>
<comment type="catalytic activity">
    <reaction evidence="8">
        <text>apo-[ACP] + CoA = holo-[ACP] + adenosine 3',5'-bisphosphate + H(+)</text>
        <dbReference type="Rhea" id="RHEA:12068"/>
        <dbReference type="Rhea" id="RHEA-COMP:9685"/>
        <dbReference type="Rhea" id="RHEA-COMP:9690"/>
        <dbReference type="ChEBI" id="CHEBI:15378"/>
        <dbReference type="ChEBI" id="CHEBI:29999"/>
        <dbReference type="ChEBI" id="CHEBI:57287"/>
        <dbReference type="ChEBI" id="CHEBI:58343"/>
        <dbReference type="ChEBI" id="CHEBI:64479"/>
        <dbReference type="EC" id="2.7.8.7"/>
    </reaction>
</comment>
<dbReference type="Pfam" id="PF01648">
    <property type="entry name" value="ACPS"/>
    <property type="match status" value="1"/>
</dbReference>
<dbReference type="Gene3D" id="3.90.470.20">
    <property type="entry name" value="4'-phosphopantetheinyl transferase domain"/>
    <property type="match status" value="1"/>
</dbReference>
<name>A0A1I2DF74_9BACI</name>
<accession>A0A1I2DF74</accession>
<organism evidence="10 11">
    <name type="scientific">Alteribacillus iranensis</name>
    <dbReference type="NCBI Taxonomy" id="930128"/>
    <lineage>
        <taxon>Bacteria</taxon>
        <taxon>Bacillati</taxon>
        <taxon>Bacillota</taxon>
        <taxon>Bacilli</taxon>
        <taxon>Bacillales</taxon>
        <taxon>Bacillaceae</taxon>
        <taxon>Alteribacillus</taxon>
    </lineage>
</organism>
<keyword evidence="8" id="KW-0963">Cytoplasm</keyword>
<keyword evidence="6 8" id="KW-0443">Lipid metabolism</keyword>
<keyword evidence="1 8" id="KW-0444">Lipid biosynthesis</keyword>
<feature type="binding site" evidence="8">
    <location>
        <position position="58"/>
    </location>
    <ligand>
        <name>Mg(2+)</name>
        <dbReference type="ChEBI" id="CHEBI:18420"/>
    </ligand>
</feature>
<dbReference type="GO" id="GO:0000287">
    <property type="term" value="F:magnesium ion binding"/>
    <property type="evidence" value="ECO:0007669"/>
    <property type="project" value="UniProtKB-UniRule"/>
</dbReference>
<dbReference type="EC" id="2.7.8.7" evidence="8"/>
<comment type="subcellular location">
    <subcellularLocation>
        <location evidence="8">Cytoplasm</location>
    </subcellularLocation>
</comment>
<comment type="cofactor">
    <cofactor evidence="8">
        <name>Mg(2+)</name>
        <dbReference type="ChEBI" id="CHEBI:18420"/>
    </cofactor>
</comment>
<comment type="similarity">
    <text evidence="8">Belongs to the P-Pant transferase superfamily. AcpS family.</text>
</comment>
<evidence type="ECO:0000256" key="8">
    <source>
        <dbReference type="HAMAP-Rule" id="MF_00101"/>
    </source>
</evidence>
<dbReference type="SUPFAM" id="SSF56214">
    <property type="entry name" value="4'-phosphopantetheinyl transferase"/>
    <property type="match status" value="1"/>
</dbReference>
<comment type="function">
    <text evidence="8">Transfers the 4'-phosphopantetheine moiety from coenzyme A to a Ser of acyl-carrier-protein.</text>
</comment>
<dbReference type="GO" id="GO:0006633">
    <property type="term" value="P:fatty acid biosynthetic process"/>
    <property type="evidence" value="ECO:0007669"/>
    <property type="project" value="UniProtKB-UniRule"/>
</dbReference>
<dbReference type="AlphaFoldDB" id="A0A1I2DF74"/>
<dbReference type="STRING" id="930128.SAMN05192532_10428"/>
<keyword evidence="2 8" id="KW-0808">Transferase</keyword>
<dbReference type="NCBIfam" id="TIGR00516">
    <property type="entry name" value="acpS"/>
    <property type="match status" value="1"/>
</dbReference>
<dbReference type="InterPro" id="IPR008278">
    <property type="entry name" value="4-PPantetheinyl_Trfase_dom"/>
</dbReference>
<keyword evidence="5 8" id="KW-0460">Magnesium</keyword>
<dbReference type="OrthoDB" id="517356at2"/>
<evidence type="ECO:0000256" key="2">
    <source>
        <dbReference type="ARBA" id="ARBA00022679"/>
    </source>
</evidence>
<evidence type="ECO:0000256" key="4">
    <source>
        <dbReference type="ARBA" id="ARBA00022832"/>
    </source>
</evidence>
<dbReference type="HAMAP" id="MF_00101">
    <property type="entry name" value="AcpS"/>
    <property type="match status" value="1"/>
</dbReference>
<proteinExistence type="inferred from homology"/>
<sequence>MIYGIGLDIVELSRIKRLLEENRRFEKRILTSPEQKLLERLRGNRRIEYVAGRFAAKEAFVKAAGTGISVHYGFQDISILNNDLGKPILTHPARDIVAHLSITHSKDYAAAQVVLEKQDSR</sequence>
<evidence type="ECO:0000256" key="5">
    <source>
        <dbReference type="ARBA" id="ARBA00022842"/>
    </source>
</evidence>
<dbReference type="GO" id="GO:0008897">
    <property type="term" value="F:holo-[acyl-carrier-protein] synthase activity"/>
    <property type="evidence" value="ECO:0007669"/>
    <property type="project" value="UniProtKB-UniRule"/>
</dbReference>
<keyword evidence="11" id="KW-1185">Reference proteome</keyword>
<evidence type="ECO:0000256" key="7">
    <source>
        <dbReference type="ARBA" id="ARBA00023160"/>
    </source>
</evidence>
<dbReference type="Proteomes" id="UP000199516">
    <property type="component" value="Unassembled WGS sequence"/>
</dbReference>
<reference evidence="10 11" key="1">
    <citation type="submission" date="2016-10" db="EMBL/GenBank/DDBJ databases">
        <authorList>
            <person name="de Groot N.N."/>
        </authorList>
    </citation>
    <scope>NUCLEOTIDE SEQUENCE [LARGE SCALE GENOMIC DNA]</scope>
    <source>
        <strain evidence="10 11">DSM 23995</strain>
    </source>
</reference>
<keyword evidence="3 8" id="KW-0479">Metal-binding</keyword>
<keyword evidence="4 8" id="KW-0276">Fatty acid metabolism</keyword>
<gene>
    <name evidence="8" type="primary">acpS</name>
    <name evidence="10" type="ORF">SAMN05192532_10428</name>
</gene>
<feature type="domain" description="4'-phosphopantetheinyl transferase" evidence="9">
    <location>
        <begin position="4"/>
        <end position="111"/>
    </location>
</feature>
<evidence type="ECO:0000259" key="9">
    <source>
        <dbReference type="Pfam" id="PF01648"/>
    </source>
</evidence>
<evidence type="ECO:0000313" key="11">
    <source>
        <dbReference type="Proteomes" id="UP000199516"/>
    </source>
</evidence>
<dbReference type="NCBIfam" id="TIGR00556">
    <property type="entry name" value="pantethn_trn"/>
    <property type="match status" value="1"/>
</dbReference>
<dbReference type="InterPro" id="IPR037143">
    <property type="entry name" value="4-PPantetheinyl_Trfase_dom_sf"/>
</dbReference>
<dbReference type="RefSeq" id="WP_091661074.1">
    <property type="nucleotide sequence ID" value="NZ_FONT01000004.1"/>
</dbReference>
<evidence type="ECO:0000256" key="1">
    <source>
        <dbReference type="ARBA" id="ARBA00022516"/>
    </source>
</evidence>
<keyword evidence="7 8" id="KW-0275">Fatty acid biosynthesis</keyword>
<feature type="binding site" evidence="8">
    <location>
        <position position="8"/>
    </location>
    <ligand>
        <name>Mg(2+)</name>
        <dbReference type="ChEBI" id="CHEBI:18420"/>
    </ligand>
</feature>
<protein>
    <recommendedName>
        <fullName evidence="8">Holo-[acyl-carrier-protein] synthase</fullName>
        <shortName evidence="8">Holo-ACP synthase</shortName>
        <ecNumber evidence="8">2.7.8.7</ecNumber>
    </recommendedName>
    <alternativeName>
        <fullName evidence="8">4'-phosphopantetheinyl transferase AcpS</fullName>
    </alternativeName>
</protein>
<dbReference type="GO" id="GO:0005737">
    <property type="term" value="C:cytoplasm"/>
    <property type="evidence" value="ECO:0007669"/>
    <property type="project" value="UniProtKB-SubCell"/>
</dbReference>
<dbReference type="InterPro" id="IPR002582">
    <property type="entry name" value="ACPS"/>
</dbReference>
<evidence type="ECO:0000313" key="10">
    <source>
        <dbReference type="EMBL" id="SFE79021.1"/>
    </source>
</evidence>